<dbReference type="Pfam" id="PF00078">
    <property type="entry name" value="RVT_1"/>
    <property type="match status" value="1"/>
</dbReference>
<feature type="domain" description="Reverse transcriptase" evidence="2">
    <location>
        <begin position="109"/>
        <end position="400"/>
    </location>
</feature>
<accession>A0A8H3M404</accession>
<dbReference type="OrthoDB" id="2437609at2759"/>
<sequence length="1286" mass="153111">MLNNILDKRRETIDMSNLFIREGDRFTIINDKEEIKEKVYNHYKNWTSKRNIDLDEIEYNEKWRNIYSPIEEIDETIYDNIMDEITLNELNEILSEAKNKKAAGISGIPYDFWKKSKKTYKTINIRYVQRQSYWNHDINLTRPITLIETARKIFLKIITRRLTKILSENKVLQPTNYAALKNESTLEPLKIIQNIIEDANVERKEAWILLMDISKAYDSVNTTMLERSLKRIKLPSKLINLIMDIRLHRRNRVIVNNETTDEYKVEDGIDQGKTWSPLLWRIFYDGLLTRLNEIKEDTGYKMKVDKIQDTETYEIEKLESIYNVSAFMDDTTLISSNKLKLEDMIEICHEFFEINDIKANVGKYELIKINNKENEDLFIKGEKITKVNHEEGNRILGIWYRHDNKRKNFKKKIKNIIDQACKIFRWKKLNEKQIIATWNMVIIPKIEYQLQAIVLTENECKTFMGTITNLVKNRAGLARSTLNFIIHEKELYGLKHIFDLQIESLTKTIMYLGNDKNRIATIFKIKIYKEQQRIWTASCVGNLETSSFNTQNSWIVETINILKKEGISICNHEFSDAYNEHKIKGSTMEIIKFLEPKEIINKKQISTKGKVPKRFKKIKEEITLENSRELKNKYINNNTRRIELQKTVYNDEEPLGLHELIAWNDQQGNIIFGEILKKSRSKAYKRIGLHLITHPDSMIQEDESPNLIKCNGCERNIGKNKDQCLIYLENNNNSRTIKKRRTENGFVKPYESLRNIAIKNEILKQHFVEELENIEFNNKIETIDQIVNASEETILKFKNNIIEEEYKIIDIIISIKKGKKQITDKGIKTYCFYATWIIKDYYTDENEIVNNTVKLIEKKDQISRIWLKSIILVLLLIKDRSTINLIIDPIVANAMNNFFNNKNERRRLDNEHYIELIYLEELIMKKEIVIDIRIVSEDLDYKGNIEKMNKTLDEKIKGEEEIDEINLEETYLKSKEFNIHWHNILITGEYRKWRKKCSDAHWKNKILNSNRLEDLFMLNFKNEFDWQYSLKFLSNRTKFKKTQCSKEDTSERAYRIKNLLKELPTYKILNERNTNGIISSICPRCEKEEEDWEHIWICEENVFNLREVIEEGIDAEITKLKNEEKKEELKIIQDLLCSFIEILYGNSIILSMKTREWELIRGIYNYRYNLITKKKEEQTLIKNLWEAIYDHIKEKIWKDRCNTVIRIEKDRGISKLDKRKRSNGNSDEQKNNKKQKKEINKNSEKEIKKNKKQENIINIVTHDKLIGKIITEGSIDKSWYNTIKIV</sequence>
<feature type="region of interest" description="Disordered" evidence="1">
    <location>
        <begin position="1216"/>
        <end position="1247"/>
    </location>
</feature>
<proteinExistence type="predicted"/>
<evidence type="ECO:0000256" key="1">
    <source>
        <dbReference type="SAM" id="MobiDB-lite"/>
    </source>
</evidence>
<evidence type="ECO:0000313" key="4">
    <source>
        <dbReference type="Proteomes" id="UP000615446"/>
    </source>
</evidence>
<dbReference type="PROSITE" id="PS50878">
    <property type="entry name" value="RT_POL"/>
    <property type="match status" value="1"/>
</dbReference>
<dbReference type="EMBL" id="BLAL01000285">
    <property type="protein sequence ID" value="GET00318.1"/>
    <property type="molecule type" value="Genomic_DNA"/>
</dbReference>
<name>A0A8H3M404_9GLOM</name>
<dbReference type="PANTHER" id="PTHR19446">
    <property type="entry name" value="REVERSE TRANSCRIPTASES"/>
    <property type="match status" value="1"/>
</dbReference>
<feature type="compositionally biased region" description="Basic and acidic residues" evidence="1">
    <location>
        <begin position="1227"/>
        <end position="1247"/>
    </location>
</feature>
<organism evidence="3 4">
    <name type="scientific">Rhizophagus clarus</name>
    <dbReference type="NCBI Taxonomy" id="94130"/>
    <lineage>
        <taxon>Eukaryota</taxon>
        <taxon>Fungi</taxon>
        <taxon>Fungi incertae sedis</taxon>
        <taxon>Mucoromycota</taxon>
        <taxon>Glomeromycotina</taxon>
        <taxon>Glomeromycetes</taxon>
        <taxon>Glomerales</taxon>
        <taxon>Glomeraceae</taxon>
        <taxon>Rhizophagus</taxon>
    </lineage>
</organism>
<dbReference type="Proteomes" id="UP000615446">
    <property type="component" value="Unassembled WGS sequence"/>
</dbReference>
<evidence type="ECO:0000313" key="3">
    <source>
        <dbReference type="EMBL" id="GET00318.1"/>
    </source>
</evidence>
<gene>
    <name evidence="3" type="ORF">RCL2_002678100</name>
</gene>
<protein>
    <recommendedName>
        <fullName evidence="2">Reverse transcriptase domain-containing protein</fullName>
    </recommendedName>
</protein>
<evidence type="ECO:0000259" key="2">
    <source>
        <dbReference type="PROSITE" id="PS50878"/>
    </source>
</evidence>
<comment type="caution">
    <text evidence="3">The sequence shown here is derived from an EMBL/GenBank/DDBJ whole genome shotgun (WGS) entry which is preliminary data.</text>
</comment>
<reference evidence="3" key="1">
    <citation type="submission" date="2019-10" db="EMBL/GenBank/DDBJ databases">
        <title>Conservation and host-specific expression of non-tandemly repeated heterogenous ribosome RNA gene in arbuscular mycorrhizal fungi.</title>
        <authorList>
            <person name="Maeda T."/>
            <person name="Kobayashi Y."/>
            <person name="Nakagawa T."/>
            <person name="Ezawa T."/>
            <person name="Yamaguchi K."/>
            <person name="Bino T."/>
            <person name="Nishimoto Y."/>
            <person name="Shigenobu S."/>
            <person name="Kawaguchi M."/>
        </authorList>
    </citation>
    <scope>NUCLEOTIDE SEQUENCE</scope>
    <source>
        <strain evidence="3">HR1</strain>
    </source>
</reference>
<dbReference type="InterPro" id="IPR000477">
    <property type="entry name" value="RT_dom"/>
</dbReference>